<sequence length="94" mass="11172">MWWRDALKHSTTALRKKQTTNALLYHRYCTRGVFDDLRRFDMLLQGVQSRVIVFAPSYLIIRVFHHLNKAEATYIVIVPHWTQCVWLLALGERS</sequence>
<organism evidence="1 2">
    <name type="scientific">Eumeta variegata</name>
    <name type="common">Bagworm moth</name>
    <name type="synonym">Eumeta japonica</name>
    <dbReference type="NCBI Taxonomy" id="151549"/>
    <lineage>
        <taxon>Eukaryota</taxon>
        <taxon>Metazoa</taxon>
        <taxon>Ecdysozoa</taxon>
        <taxon>Arthropoda</taxon>
        <taxon>Hexapoda</taxon>
        <taxon>Insecta</taxon>
        <taxon>Pterygota</taxon>
        <taxon>Neoptera</taxon>
        <taxon>Endopterygota</taxon>
        <taxon>Lepidoptera</taxon>
        <taxon>Glossata</taxon>
        <taxon>Ditrysia</taxon>
        <taxon>Tineoidea</taxon>
        <taxon>Psychidae</taxon>
        <taxon>Oiketicinae</taxon>
        <taxon>Eumeta</taxon>
    </lineage>
</organism>
<dbReference type="Proteomes" id="UP000299102">
    <property type="component" value="Unassembled WGS sequence"/>
</dbReference>
<protein>
    <submittedName>
        <fullName evidence="1">Uncharacterized protein</fullName>
    </submittedName>
</protein>
<keyword evidence="2" id="KW-1185">Reference proteome</keyword>
<dbReference type="EMBL" id="BGZK01000447">
    <property type="protein sequence ID" value="GBP44125.1"/>
    <property type="molecule type" value="Genomic_DNA"/>
</dbReference>
<dbReference type="AlphaFoldDB" id="A0A4C1W239"/>
<name>A0A4C1W239_EUMVA</name>
<evidence type="ECO:0000313" key="1">
    <source>
        <dbReference type="EMBL" id="GBP44125.1"/>
    </source>
</evidence>
<reference evidence="1 2" key="1">
    <citation type="journal article" date="2019" name="Commun. Biol.">
        <title>The bagworm genome reveals a unique fibroin gene that provides high tensile strength.</title>
        <authorList>
            <person name="Kono N."/>
            <person name="Nakamura H."/>
            <person name="Ohtoshi R."/>
            <person name="Tomita M."/>
            <person name="Numata K."/>
            <person name="Arakawa K."/>
        </authorList>
    </citation>
    <scope>NUCLEOTIDE SEQUENCE [LARGE SCALE GENOMIC DNA]</scope>
</reference>
<proteinExistence type="predicted"/>
<accession>A0A4C1W239</accession>
<evidence type="ECO:0000313" key="2">
    <source>
        <dbReference type="Proteomes" id="UP000299102"/>
    </source>
</evidence>
<dbReference type="OrthoDB" id="6083831at2759"/>
<gene>
    <name evidence="1" type="ORF">EVAR_81446_1</name>
</gene>
<comment type="caution">
    <text evidence="1">The sequence shown here is derived from an EMBL/GenBank/DDBJ whole genome shotgun (WGS) entry which is preliminary data.</text>
</comment>